<feature type="domain" description="Antitoxin VbhA" evidence="1">
    <location>
        <begin position="10"/>
        <end position="51"/>
    </location>
</feature>
<dbReference type="Proteomes" id="UP001352533">
    <property type="component" value="Unassembled WGS sequence"/>
</dbReference>
<proteinExistence type="predicted"/>
<dbReference type="EMBL" id="JAMDKS010000043">
    <property type="protein sequence ID" value="MEE6113733.1"/>
    <property type="molecule type" value="Genomic_DNA"/>
</dbReference>
<dbReference type="InterPro" id="IPR041535">
    <property type="entry name" value="VbhA"/>
</dbReference>
<dbReference type="InterPro" id="IPR043038">
    <property type="entry name" value="VbhA_sf"/>
</dbReference>
<evidence type="ECO:0000259" key="1">
    <source>
        <dbReference type="Pfam" id="PF18495"/>
    </source>
</evidence>
<comment type="caution">
    <text evidence="2">The sequence shown here is derived from an EMBL/GenBank/DDBJ whole genome shotgun (WGS) entry which is preliminary data.</text>
</comment>
<protein>
    <submittedName>
        <fullName evidence="2">Antitoxin VbhA family protein</fullName>
    </submittedName>
</protein>
<name>A0ABU7QT10_AVIPA</name>
<evidence type="ECO:0000313" key="2">
    <source>
        <dbReference type="EMBL" id="MEE6113733.1"/>
    </source>
</evidence>
<accession>A0ABU7QT10</accession>
<reference evidence="2 3" key="1">
    <citation type="journal article" date="2022" name="Front. Microbiol.">
        <title>Commensal bacteria contribute to the growth of multidrug-resistant Avibacterium paragallinarum in chickens.</title>
        <authorList>
            <person name="Zhu J."/>
            <person name="Chen Y."/>
            <person name="Wu Y."/>
            <person name="Wang Y."/>
            <person name="Zhu K."/>
        </authorList>
    </citation>
    <scope>NUCLEOTIDE SEQUENCE [LARGE SCALE GENOMIC DNA]</scope>
    <source>
        <strain evidence="2 3">AV12</strain>
    </source>
</reference>
<sequence>MISKEEKLSREKAVRTAIDSNRLEGMIVDDEALIIFNKWVEGEIQFDDVRRGIDELCGI</sequence>
<keyword evidence="3" id="KW-1185">Reference proteome</keyword>
<dbReference type="RefSeq" id="WP_194752101.1">
    <property type="nucleotide sequence ID" value="NZ_JACEWB010000043.1"/>
</dbReference>
<dbReference type="Gene3D" id="1.10.8.1050">
    <property type="entry name" value="Antitoxin VbhA-like"/>
    <property type="match status" value="1"/>
</dbReference>
<dbReference type="CDD" id="cd11586">
    <property type="entry name" value="VbhA_like"/>
    <property type="match status" value="1"/>
</dbReference>
<evidence type="ECO:0000313" key="3">
    <source>
        <dbReference type="Proteomes" id="UP001352533"/>
    </source>
</evidence>
<organism evidence="2 3">
    <name type="scientific">Avibacterium paragallinarum</name>
    <name type="common">Haemophilus gallinarum</name>
    <dbReference type="NCBI Taxonomy" id="728"/>
    <lineage>
        <taxon>Bacteria</taxon>
        <taxon>Pseudomonadati</taxon>
        <taxon>Pseudomonadota</taxon>
        <taxon>Gammaproteobacteria</taxon>
        <taxon>Pasteurellales</taxon>
        <taxon>Pasteurellaceae</taxon>
        <taxon>Avibacterium</taxon>
    </lineage>
</organism>
<dbReference type="InterPro" id="IPR033788">
    <property type="entry name" value="VbhA-like"/>
</dbReference>
<dbReference type="Pfam" id="PF18495">
    <property type="entry name" value="VbhA"/>
    <property type="match status" value="1"/>
</dbReference>
<gene>
    <name evidence="2" type="ORF">M5S25_11165</name>
</gene>